<dbReference type="PROSITE" id="PS51278">
    <property type="entry name" value="GATASE_TYPE_2"/>
    <property type="match status" value="1"/>
</dbReference>
<evidence type="ECO:0000313" key="3">
    <source>
        <dbReference type="Proteomes" id="UP000703893"/>
    </source>
</evidence>
<dbReference type="InterPro" id="IPR029055">
    <property type="entry name" value="Ntn_hydrolases_N"/>
</dbReference>
<evidence type="ECO:0000313" key="2">
    <source>
        <dbReference type="EMBL" id="MBM3276334.1"/>
    </source>
</evidence>
<dbReference type="Proteomes" id="UP000703893">
    <property type="component" value="Unassembled WGS sequence"/>
</dbReference>
<feature type="non-terminal residue" evidence="2">
    <location>
        <position position="152"/>
    </location>
</feature>
<accession>A0A938BPP5</accession>
<organism evidence="2 3">
    <name type="scientific">Candidatus Tanganyikabacteria bacterium</name>
    <dbReference type="NCBI Taxonomy" id="2961651"/>
    <lineage>
        <taxon>Bacteria</taxon>
        <taxon>Bacillati</taxon>
        <taxon>Candidatus Sericytochromatia</taxon>
        <taxon>Candidatus Tanganyikabacteria</taxon>
    </lineage>
</organism>
<name>A0A938BPP5_9BACT</name>
<dbReference type="SUPFAM" id="SSF56235">
    <property type="entry name" value="N-terminal nucleophile aminohydrolases (Ntn hydrolases)"/>
    <property type="match status" value="1"/>
</dbReference>
<proteinExistence type="predicted"/>
<comment type="caution">
    <text evidence="2">The sequence shown here is derived from an EMBL/GenBank/DDBJ whole genome shotgun (WGS) entry which is preliminary data.</text>
</comment>
<dbReference type="InterPro" id="IPR017932">
    <property type="entry name" value="GATase_2_dom"/>
</dbReference>
<gene>
    <name evidence="2" type="ORF">FJZ00_14365</name>
</gene>
<sequence length="152" mass="15727">MSDSRGDVSPACADVSPARADVSPVRAARDTTYDACALLAHVSPDAGRAGLDRVLAGLRAMEHRCGQVAGETDGVGVHVDLPRALWADRVGSAAYAADFAVAHLFLAPEGAPRLLARVIAHLRSAGFDVLTRVVGAVRSEAPGPVAARREPV</sequence>
<protein>
    <recommendedName>
        <fullName evidence="1">Glutamine amidotransferase type-2 domain-containing protein</fullName>
    </recommendedName>
</protein>
<reference evidence="2 3" key="1">
    <citation type="submission" date="2019-03" db="EMBL/GenBank/DDBJ databases">
        <title>Lake Tanganyika Metagenome-Assembled Genomes (MAGs).</title>
        <authorList>
            <person name="Tran P."/>
        </authorList>
    </citation>
    <scope>NUCLEOTIDE SEQUENCE [LARGE SCALE GENOMIC DNA]</scope>
    <source>
        <strain evidence="2">K_DeepCast_65m_m2_236</strain>
    </source>
</reference>
<dbReference type="EMBL" id="VGJX01000975">
    <property type="protein sequence ID" value="MBM3276334.1"/>
    <property type="molecule type" value="Genomic_DNA"/>
</dbReference>
<dbReference type="AlphaFoldDB" id="A0A938BPP5"/>
<evidence type="ECO:0000259" key="1">
    <source>
        <dbReference type="PROSITE" id="PS51278"/>
    </source>
</evidence>
<dbReference type="Gene3D" id="3.60.20.10">
    <property type="entry name" value="Glutamine Phosphoribosylpyrophosphate, subunit 1, domain 1"/>
    <property type="match status" value="1"/>
</dbReference>
<feature type="domain" description="Glutamine amidotransferase type-2" evidence="1">
    <location>
        <begin position="36"/>
        <end position="152"/>
    </location>
</feature>